<accession>A0A855SI46</accession>
<sequence>MIKIKIIILFIFITSTFNVYANDINVYVNPGRDVVLPVTLDGFALNNQLINGRFFWAHERVGTSSEFARSQTLNDITLSMVGTDSTFRLLFNGNGRTWNCDFGGNDLPQGFPAPNLSGTSRWRYCGGETQRIGFHLRNNAQALGNAWRVNFRTRVNRVRIVVPPNVSTQQVRFSINHRVQRNNAPRAINVGTPDRITVHIIQNTCTFGANNADIDINVGDISPGIDGPITPLNLDLTCISENNEVGTAVHAGLSNTENTMLATYRIEENTPANRNHLAANVFLFRPNDERINLGQVYDDIFELNNLEYQVIPSQINEFDPHDNTAAQFGAFTRSYNVRIDYF</sequence>
<dbReference type="RefSeq" id="WP_045083269.1">
    <property type="nucleotide sequence ID" value="NZ_JZSN01000019.1"/>
</dbReference>
<gene>
    <name evidence="1" type="ORF">C0W41_09395</name>
</gene>
<comment type="caution">
    <text evidence="1">The sequence shown here is derived from an EMBL/GenBank/DDBJ whole genome shotgun (WGS) entry which is preliminary data.</text>
</comment>
<evidence type="ECO:0008006" key="3">
    <source>
        <dbReference type="Google" id="ProtNLM"/>
    </source>
</evidence>
<proteinExistence type="predicted"/>
<dbReference type="EMBL" id="PYOY01000003">
    <property type="protein sequence ID" value="PSX08211.1"/>
    <property type="molecule type" value="Genomic_DNA"/>
</dbReference>
<evidence type="ECO:0000313" key="1">
    <source>
        <dbReference type="EMBL" id="PSX08211.1"/>
    </source>
</evidence>
<protein>
    <recommendedName>
        <fullName evidence="3">Fimbrial-type adhesion domain-containing protein</fullName>
    </recommendedName>
</protein>
<dbReference type="Proteomes" id="UP000241440">
    <property type="component" value="Unassembled WGS sequence"/>
</dbReference>
<evidence type="ECO:0000313" key="2">
    <source>
        <dbReference type="Proteomes" id="UP000241440"/>
    </source>
</evidence>
<name>A0A855SI46_PHOAN</name>
<reference evidence="1 2" key="1">
    <citation type="submission" date="2018-01" db="EMBL/GenBank/DDBJ databases">
        <title>Whole genome sequencing of Histamine producing bacteria.</title>
        <authorList>
            <person name="Butler K."/>
        </authorList>
    </citation>
    <scope>NUCLEOTIDE SEQUENCE [LARGE SCALE GENOMIC DNA]</scope>
    <source>
        <strain evidence="1 2">A2-1</strain>
    </source>
</reference>
<organism evidence="1 2">
    <name type="scientific">Photobacterium angustum</name>
    <dbReference type="NCBI Taxonomy" id="661"/>
    <lineage>
        <taxon>Bacteria</taxon>
        <taxon>Pseudomonadati</taxon>
        <taxon>Pseudomonadota</taxon>
        <taxon>Gammaproteobacteria</taxon>
        <taxon>Vibrionales</taxon>
        <taxon>Vibrionaceae</taxon>
        <taxon>Photobacterium</taxon>
    </lineage>
</organism>
<dbReference type="AlphaFoldDB" id="A0A855SI46"/>
<dbReference type="GeneID" id="61228939"/>